<dbReference type="AlphaFoldDB" id="A0A197K9U6"/>
<accession>A0A197K9U6</accession>
<dbReference type="Proteomes" id="UP000078512">
    <property type="component" value="Unassembled WGS sequence"/>
</dbReference>
<organism evidence="2 3">
    <name type="scientific">Linnemannia elongata AG-77</name>
    <dbReference type="NCBI Taxonomy" id="1314771"/>
    <lineage>
        <taxon>Eukaryota</taxon>
        <taxon>Fungi</taxon>
        <taxon>Fungi incertae sedis</taxon>
        <taxon>Mucoromycota</taxon>
        <taxon>Mortierellomycotina</taxon>
        <taxon>Mortierellomycetes</taxon>
        <taxon>Mortierellales</taxon>
        <taxon>Mortierellaceae</taxon>
        <taxon>Linnemannia</taxon>
    </lineage>
</organism>
<feature type="transmembrane region" description="Helical" evidence="1">
    <location>
        <begin position="57"/>
        <end position="82"/>
    </location>
</feature>
<evidence type="ECO:0000313" key="3">
    <source>
        <dbReference type="Proteomes" id="UP000078512"/>
    </source>
</evidence>
<keyword evidence="1" id="KW-0472">Membrane</keyword>
<keyword evidence="1" id="KW-1133">Transmembrane helix</keyword>
<gene>
    <name evidence="2" type="ORF">K457DRAFT_768478</name>
</gene>
<evidence type="ECO:0000313" key="2">
    <source>
        <dbReference type="EMBL" id="OAQ34472.1"/>
    </source>
</evidence>
<name>A0A197K9U6_9FUNG</name>
<dbReference type="EMBL" id="KV442017">
    <property type="protein sequence ID" value="OAQ34472.1"/>
    <property type="molecule type" value="Genomic_DNA"/>
</dbReference>
<reference evidence="2 3" key="1">
    <citation type="submission" date="2016-05" db="EMBL/GenBank/DDBJ databases">
        <title>Genome sequencing reveals origins of a unique bacterial endosymbiosis in the earliest lineages of terrestrial Fungi.</title>
        <authorList>
            <consortium name="DOE Joint Genome Institute"/>
            <person name="Uehling J."/>
            <person name="Gryganskyi A."/>
            <person name="Hameed K."/>
            <person name="Tschaplinski T."/>
            <person name="Misztal P."/>
            <person name="Wu S."/>
            <person name="Desiro A."/>
            <person name="Vande Pol N."/>
            <person name="Du Z.-Y."/>
            <person name="Zienkiewicz A."/>
            <person name="Zienkiewicz K."/>
            <person name="Morin E."/>
            <person name="Tisserant E."/>
            <person name="Splivallo R."/>
            <person name="Hainaut M."/>
            <person name="Henrissat B."/>
            <person name="Ohm R."/>
            <person name="Kuo A."/>
            <person name="Yan J."/>
            <person name="Lipzen A."/>
            <person name="Nolan M."/>
            <person name="Labutti K."/>
            <person name="Barry K."/>
            <person name="Goldstein A."/>
            <person name="Labbe J."/>
            <person name="Schadt C."/>
            <person name="Tuskan G."/>
            <person name="Grigoriev I."/>
            <person name="Martin F."/>
            <person name="Vilgalys R."/>
            <person name="Bonito G."/>
        </authorList>
    </citation>
    <scope>NUCLEOTIDE SEQUENCE [LARGE SCALE GENOMIC DNA]</scope>
    <source>
        <strain evidence="2 3">AG-77</strain>
    </source>
</reference>
<proteinExistence type="predicted"/>
<sequence>MAWCGCWSPGPRRSVRNGGLKDQKSVKFMVAWEIKGQMVTTNTFPSLFPSLSLSLSLFHAFSIPLVLPATCLLALPCLFVCVRLPFAFPCLAPCCRPGDLPHPNPTIQPAPCTSHSLSLLFFFSCHHNCLSSLPSPSLSPSFFLLLLLFSFTSLSLTPKSHQPLSSSCSPPFSFIPYNSLSHPLHFTFIRKTPTQTTQHTLIHSTPLYQPSQ</sequence>
<keyword evidence="1" id="KW-0812">Transmembrane</keyword>
<protein>
    <submittedName>
        <fullName evidence="2">Uncharacterized protein</fullName>
    </submittedName>
</protein>
<keyword evidence="3" id="KW-1185">Reference proteome</keyword>
<evidence type="ECO:0000256" key="1">
    <source>
        <dbReference type="SAM" id="Phobius"/>
    </source>
</evidence>